<feature type="transmembrane region" description="Helical" evidence="1">
    <location>
        <begin position="44"/>
        <end position="67"/>
    </location>
</feature>
<evidence type="ECO:0000313" key="3">
    <source>
        <dbReference type="Proteomes" id="UP001217089"/>
    </source>
</evidence>
<comment type="caution">
    <text evidence="2">The sequence shown here is derived from an EMBL/GenBank/DDBJ whole genome shotgun (WGS) entry which is preliminary data.</text>
</comment>
<organism evidence="2 3">
    <name type="scientific">Tegillarca granosa</name>
    <name type="common">Malaysian cockle</name>
    <name type="synonym">Anadara granosa</name>
    <dbReference type="NCBI Taxonomy" id="220873"/>
    <lineage>
        <taxon>Eukaryota</taxon>
        <taxon>Metazoa</taxon>
        <taxon>Spiralia</taxon>
        <taxon>Lophotrochozoa</taxon>
        <taxon>Mollusca</taxon>
        <taxon>Bivalvia</taxon>
        <taxon>Autobranchia</taxon>
        <taxon>Pteriomorphia</taxon>
        <taxon>Arcoida</taxon>
        <taxon>Arcoidea</taxon>
        <taxon>Arcidae</taxon>
        <taxon>Tegillarca</taxon>
    </lineage>
</organism>
<keyword evidence="3" id="KW-1185">Reference proteome</keyword>
<keyword evidence="1" id="KW-1133">Transmembrane helix</keyword>
<sequence>MDGNFNYFMMPCLKNIILLKNISLKIQQTVMKLRLFSEESWKSLISYFMPSFSFVVICYGLHLINFISLPVKIPSFSTLIMLFQIQIIYVTKNIMHINFNHINQNVQEKKDFETASKEQEKGLSIYMVYICCLYSSSAKFNSLVKSAYVTYNCNLKKRIFSEEFPYMFVTFDVIFFFVIYCFIFALVRKRPVSIINAIVLFV</sequence>
<feature type="transmembrane region" description="Helical" evidence="1">
    <location>
        <begin position="73"/>
        <end position="91"/>
    </location>
</feature>
<name>A0ABQ9F2F9_TEGGR</name>
<evidence type="ECO:0000256" key="1">
    <source>
        <dbReference type="SAM" id="Phobius"/>
    </source>
</evidence>
<proteinExistence type="predicted"/>
<dbReference type="Proteomes" id="UP001217089">
    <property type="component" value="Unassembled WGS sequence"/>
</dbReference>
<gene>
    <name evidence="2" type="ORF">KUTeg_012225</name>
</gene>
<keyword evidence="1" id="KW-0812">Transmembrane</keyword>
<accession>A0ABQ9F2F9</accession>
<dbReference type="EMBL" id="JARBDR010000640">
    <property type="protein sequence ID" value="KAJ8310360.1"/>
    <property type="molecule type" value="Genomic_DNA"/>
</dbReference>
<feature type="transmembrane region" description="Helical" evidence="1">
    <location>
        <begin position="164"/>
        <end position="187"/>
    </location>
</feature>
<feature type="transmembrane region" description="Helical" evidence="1">
    <location>
        <begin position="123"/>
        <end position="144"/>
    </location>
</feature>
<reference evidence="2 3" key="1">
    <citation type="submission" date="2022-12" db="EMBL/GenBank/DDBJ databases">
        <title>Chromosome-level genome of Tegillarca granosa.</title>
        <authorList>
            <person name="Kim J."/>
        </authorList>
    </citation>
    <scope>NUCLEOTIDE SEQUENCE [LARGE SCALE GENOMIC DNA]</scope>
    <source>
        <strain evidence="2">Teg-2019</strain>
        <tissue evidence="2">Adductor muscle</tissue>
    </source>
</reference>
<evidence type="ECO:0000313" key="2">
    <source>
        <dbReference type="EMBL" id="KAJ8310360.1"/>
    </source>
</evidence>
<keyword evidence="1" id="KW-0472">Membrane</keyword>
<protein>
    <submittedName>
        <fullName evidence="2">Uncharacterized protein</fullName>
    </submittedName>
</protein>